<evidence type="ECO:0000313" key="1">
    <source>
        <dbReference type="EMBL" id="OAQ39659.1"/>
    </source>
</evidence>
<dbReference type="Proteomes" id="UP000078459">
    <property type="component" value="Unassembled WGS sequence"/>
</dbReference>
<evidence type="ECO:0000313" key="2">
    <source>
        <dbReference type="Proteomes" id="UP000078459"/>
    </source>
</evidence>
<accession>A0A179DGM6</accession>
<gene>
    <name evidence="1" type="ORF">A5893_08730</name>
</gene>
<dbReference type="STRING" id="1826909.A5893_08730"/>
<reference evidence="1 2" key="2">
    <citation type="submission" date="2016-06" db="EMBL/GenBank/DDBJ databases">
        <title>Pedobacter psychrophilus sp. nov., isolated from Antarctic fragmentary rock.</title>
        <authorList>
            <person name="Svec P."/>
        </authorList>
    </citation>
    <scope>NUCLEOTIDE SEQUENCE [LARGE SCALE GENOMIC DNA]</scope>
    <source>
        <strain evidence="1 2">CCM 8644</strain>
    </source>
</reference>
<comment type="caution">
    <text evidence="1">The sequence shown here is derived from an EMBL/GenBank/DDBJ whole genome shotgun (WGS) entry which is preliminary data.</text>
</comment>
<dbReference type="OrthoDB" id="964950at2"/>
<protein>
    <submittedName>
        <fullName evidence="1">Uncharacterized protein</fullName>
    </submittedName>
</protein>
<reference evidence="1 2" key="1">
    <citation type="submission" date="2016-04" db="EMBL/GenBank/DDBJ databases">
        <authorList>
            <person name="Evans L.H."/>
            <person name="Alamgir A."/>
            <person name="Owens N."/>
            <person name="Weber N.D."/>
            <person name="Virtaneva K."/>
            <person name="Barbian K."/>
            <person name="Babar A."/>
            <person name="Rosenke K."/>
        </authorList>
    </citation>
    <scope>NUCLEOTIDE SEQUENCE [LARGE SCALE GENOMIC DNA]</scope>
    <source>
        <strain evidence="1 2">CCM 8644</strain>
    </source>
</reference>
<name>A0A179DGM6_9SPHI</name>
<sequence>METFTVELINPKAKKLLQDLADMDIIILKENPNKEVDEEGWNLLSKEQQIGIFEALESIKQGKGIPHHDVMSMVKNKLNNV</sequence>
<organism evidence="1 2">
    <name type="scientific">Pedobacter psychrophilus</name>
    <dbReference type="NCBI Taxonomy" id="1826909"/>
    <lineage>
        <taxon>Bacteria</taxon>
        <taxon>Pseudomonadati</taxon>
        <taxon>Bacteroidota</taxon>
        <taxon>Sphingobacteriia</taxon>
        <taxon>Sphingobacteriales</taxon>
        <taxon>Sphingobacteriaceae</taxon>
        <taxon>Pedobacter</taxon>
    </lineage>
</organism>
<dbReference type="RefSeq" id="WP_068822278.1">
    <property type="nucleotide sequence ID" value="NZ_LWHJ01000027.1"/>
</dbReference>
<proteinExistence type="predicted"/>
<keyword evidence="2" id="KW-1185">Reference proteome</keyword>
<dbReference type="EMBL" id="LWHJ01000027">
    <property type="protein sequence ID" value="OAQ39659.1"/>
    <property type="molecule type" value="Genomic_DNA"/>
</dbReference>
<dbReference type="AlphaFoldDB" id="A0A179DGM6"/>